<keyword evidence="2" id="KW-1185">Reference proteome</keyword>
<evidence type="ECO:0000313" key="1">
    <source>
        <dbReference type="EMBL" id="GIY87920.1"/>
    </source>
</evidence>
<accession>A0AAV4X188</accession>
<dbReference type="AlphaFoldDB" id="A0AAV4X188"/>
<comment type="caution">
    <text evidence="1">The sequence shown here is derived from an EMBL/GenBank/DDBJ whole genome shotgun (WGS) entry which is preliminary data.</text>
</comment>
<dbReference type="Proteomes" id="UP001054945">
    <property type="component" value="Unassembled WGS sequence"/>
</dbReference>
<sequence>VLQLIYHPKINSSDCFLESISPESSCSLPLTLPDGDVP</sequence>
<evidence type="ECO:0000313" key="2">
    <source>
        <dbReference type="Proteomes" id="UP001054945"/>
    </source>
</evidence>
<proteinExistence type="predicted"/>
<reference evidence="1 2" key="1">
    <citation type="submission" date="2021-06" db="EMBL/GenBank/DDBJ databases">
        <title>Caerostris extrusa draft genome.</title>
        <authorList>
            <person name="Kono N."/>
            <person name="Arakawa K."/>
        </authorList>
    </citation>
    <scope>NUCLEOTIDE SEQUENCE [LARGE SCALE GENOMIC DNA]</scope>
</reference>
<gene>
    <name evidence="1" type="ORF">CEXT_698821</name>
</gene>
<protein>
    <submittedName>
        <fullName evidence="1">Uncharacterized protein</fullName>
    </submittedName>
</protein>
<feature type="non-terminal residue" evidence="1">
    <location>
        <position position="1"/>
    </location>
</feature>
<name>A0AAV4X188_CAEEX</name>
<dbReference type="EMBL" id="BPLR01016993">
    <property type="protein sequence ID" value="GIY87920.1"/>
    <property type="molecule type" value="Genomic_DNA"/>
</dbReference>
<organism evidence="1 2">
    <name type="scientific">Caerostris extrusa</name>
    <name type="common">Bark spider</name>
    <name type="synonym">Caerostris bankana</name>
    <dbReference type="NCBI Taxonomy" id="172846"/>
    <lineage>
        <taxon>Eukaryota</taxon>
        <taxon>Metazoa</taxon>
        <taxon>Ecdysozoa</taxon>
        <taxon>Arthropoda</taxon>
        <taxon>Chelicerata</taxon>
        <taxon>Arachnida</taxon>
        <taxon>Araneae</taxon>
        <taxon>Araneomorphae</taxon>
        <taxon>Entelegynae</taxon>
        <taxon>Araneoidea</taxon>
        <taxon>Araneidae</taxon>
        <taxon>Caerostris</taxon>
    </lineage>
</organism>